<evidence type="ECO:0000256" key="4">
    <source>
        <dbReference type="ARBA" id="ARBA00022782"/>
    </source>
</evidence>
<dbReference type="InterPro" id="IPR039363">
    <property type="entry name" value="ZNF750"/>
</dbReference>
<keyword evidence="5" id="KW-0862">Zinc</keyword>
<organism evidence="13 14">
    <name type="scientific">Scleropages formosus</name>
    <name type="common">Asian bonytongue</name>
    <name type="synonym">Osteoglossum formosum</name>
    <dbReference type="NCBI Taxonomy" id="113540"/>
    <lineage>
        <taxon>Eukaryota</taxon>
        <taxon>Metazoa</taxon>
        <taxon>Chordata</taxon>
        <taxon>Craniata</taxon>
        <taxon>Vertebrata</taxon>
        <taxon>Euteleostomi</taxon>
        <taxon>Actinopterygii</taxon>
        <taxon>Neopterygii</taxon>
        <taxon>Teleostei</taxon>
        <taxon>Osteoglossocephala</taxon>
        <taxon>Osteoglossomorpha</taxon>
        <taxon>Osteoglossiformes</taxon>
        <taxon>Osteoglossidae</taxon>
        <taxon>Scleropages</taxon>
    </lineage>
</organism>
<keyword evidence="6" id="KW-0805">Transcription regulation</keyword>
<dbReference type="GO" id="GO:0001228">
    <property type="term" value="F:DNA-binding transcription activator activity, RNA polymerase II-specific"/>
    <property type="evidence" value="ECO:0007669"/>
    <property type="project" value="TreeGrafter"/>
</dbReference>
<dbReference type="GO" id="GO:0008270">
    <property type="term" value="F:zinc ion binding"/>
    <property type="evidence" value="ECO:0007669"/>
    <property type="project" value="UniProtKB-KW"/>
</dbReference>
<evidence type="ECO:0000256" key="11">
    <source>
        <dbReference type="SAM" id="MobiDB-lite"/>
    </source>
</evidence>
<keyword evidence="8" id="KW-0804">Transcription</keyword>
<dbReference type="Pfam" id="PF15269">
    <property type="entry name" value="zf-C2H2_7"/>
    <property type="match status" value="1"/>
</dbReference>
<feature type="domain" description="Zinc finger protein 750-like zinc finger" evidence="12">
    <location>
        <begin position="7"/>
        <end position="58"/>
    </location>
</feature>
<dbReference type="AlphaFoldDB" id="A0A8C9SXS6"/>
<dbReference type="GO" id="GO:0000978">
    <property type="term" value="F:RNA polymerase II cis-regulatory region sequence-specific DNA binding"/>
    <property type="evidence" value="ECO:0007669"/>
    <property type="project" value="TreeGrafter"/>
</dbReference>
<dbReference type="GeneTree" id="ENSGT00530000063870"/>
<keyword evidence="14" id="KW-1185">Reference proteome</keyword>
<name>A0A8C9SXS6_SCLFO</name>
<gene>
    <name evidence="13" type="primary">LOC108937397</name>
</gene>
<protein>
    <recommendedName>
        <fullName evidence="10">Zinc finger protein 750</fullName>
    </recommendedName>
</protein>
<feature type="region of interest" description="Disordered" evidence="11">
    <location>
        <begin position="234"/>
        <end position="255"/>
    </location>
</feature>
<keyword evidence="9" id="KW-0539">Nucleus</keyword>
<proteinExistence type="predicted"/>
<feature type="region of interest" description="Disordered" evidence="11">
    <location>
        <begin position="273"/>
        <end position="328"/>
    </location>
</feature>
<evidence type="ECO:0000256" key="9">
    <source>
        <dbReference type="ARBA" id="ARBA00023242"/>
    </source>
</evidence>
<keyword evidence="3" id="KW-0863">Zinc-finger</keyword>
<dbReference type="GO" id="GO:0008544">
    <property type="term" value="P:epidermis development"/>
    <property type="evidence" value="ECO:0007669"/>
    <property type="project" value="TreeGrafter"/>
</dbReference>
<dbReference type="InterPro" id="IPR039064">
    <property type="entry name" value="ZNF750_Znf"/>
</dbReference>
<dbReference type="Ensembl" id="ENSSFOT00015058591.1">
    <property type="protein sequence ID" value="ENSSFOP00015043940.1"/>
    <property type="gene ID" value="ENSSFOG00015017577.2"/>
</dbReference>
<dbReference type="GO" id="GO:0005634">
    <property type="term" value="C:nucleus"/>
    <property type="evidence" value="ECO:0007669"/>
    <property type="project" value="UniProtKB-SubCell"/>
</dbReference>
<dbReference type="PANTHER" id="PTHR14678:SF1">
    <property type="entry name" value="ZINC FINGER PROTEIN 750"/>
    <property type="match status" value="1"/>
</dbReference>
<keyword evidence="4" id="KW-0221">Differentiation</keyword>
<evidence type="ECO:0000256" key="6">
    <source>
        <dbReference type="ARBA" id="ARBA00023015"/>
    </source>
</evidence>
<evidence type="ECO:0000256" key="3">
    <source>
        <dbReference type="ARBA" id="ARBA00022771"/>
    </source>
</evidence>
<comment type="subcellular location">
    <subcellularLocation>
        <location evidence="1">Nucleus</location>
    </subcellularLocation>
</comment>
<keyword evidence="2" id="KW-0479">Metal-binding</keyword>
<sequence>MSTIKVQKPKKPHYIPRPLGKSFNYQCFQCPFTCNEKIHLFNHMKHNLCQKSISLVSKQAPPQAQDPSSLLASAKTTDNHNTLRVQKPQVSTNQPLCHNSTLTWFPTPTFGMYNFGQKVYGTDIMTSDYSHQYPTYPSHPLYQEQQLLGISKEQEGSWPLQFYLLESQRPLQSYPLLPDYFSMALTDQYFKYYQSLNPPPPPPYIACPMEVPVQNYNFGNPFALGMGGHDPRGQKWAGLSPRAACSASGSPEPPVTDDFPVMVSDINRAAEPYQSGYRVSTPQPISKKGMRAREDNTVQSTGERSESTMSYSANPKETPDVSESEEEQMLALDLSNRDQAGAGPISDSYSRGSCFEPEEVPLNLSLKAVHDSLPPQNHCSPNHWSQGLGVSKEQEHTAAFALCQLASSGRLTEGCPSTAATLALNGGTGDRGTKRVRIYKTSKQPAKRAKTTAAC</sequence>
<dbReference type="GO" id="GO:0030154">
    <property type="term" value="P:cell differentiation"/>
    <property type="evidence" value="ECO:0007669"/>
    <property type="project" value="UniProtKB-KW"/>
</dbReference>
<keyword evidence="7" id="KW-0010">Activator</keyword>
<evidence type="ECO:0000256" key="8">
    <source>
        <dbReference type="ARBA" id="ARBA00023163"/>
    </source>
</evidence>
<dbReference type="GO" id="GO:1990841">
    <property type="term" value="F:promoter-specific chromatin binding"/>
    <property type="evidence" value="ECO:0007669"/>
    <property type="project" value="TreeGrafter"/>
</dbReference>
<evidence type="ECO:0000256" key="2">
    <source>
        <dbReference type="ARBA" id="ARBA00022723"/>
    </source>
</evidence>
<reference evidence="13 14" key="1">
    <citation type="submission" date="2019-04" db="EMBL/GenBank/DDBJ databases">
        <authorList>
            <consortium name="Wellcome Sanger Institute Data Sharing"/>
        </authorList>
    </citation>
    <scope>NUCLEOTIDE SEQUENCE [LARGE SCALE GENOMIC DNA]</scope>
</reference>
<dbReference type="Proteomes" id="UP000694397">
    <property type="component" value="Chromosome 8"/>
</dbReference>
<evidence type="ECO:0000259" key="12">
    <source>
        <dbReference type="Pfam" id="PF15269"/>
    </source>
</evidence>
<evidence type="ECO:0000313" key="13">
    <source>
        <dbReference type="Ensembl" id="ENSSFOP00015043940.1"/>
    </source>
</evidence>
<evidence type="ECO:0000256" key="1">
    <source>
        <dbReference type="ARBA" id="ARBA00004123"/>
    </source>
</evidence>
<reference evidence="13" key="3">
    <citation type="submission" date="2025-09" db="UniProtKB">
        <authorList>
            <consortium name="Ensembl"/>
        </authorList>
    </citation>
    <scope>IDENTIFICATION</scope>
</reference>
<evidence type="ECO:0000256" key="7">
    <source>
        <dbReference type="ARBA" id="ARBA00023159"/>
    </source>
</evidence>
<dbReference type="PANTHER" id="PTHR14678">
    <property type="entry name" value="PROLINE-RICH PROTEIN 35-RELATED"/>
    <property type="match status" value="1"/>
</dbReference>
<evidence type="ECO:0000256" key="10">
    <source>
        <dbReference type="ARBA" id="ARBA00040216"/>
    </source>
</evidence>
<evidence type="ECO:0000313" key="14">
    <source>
        <dbReference type="Proteomes" id="UP000694397"/>
    </source>
</evidence>
<feature type="compositionally biased region" description="Polar residues" evidence="11">
    <location>
        <begin position="297"/>
        <end position="315"/>
    </location>
</feature>
<reference evidence="13" key="2">
    <citation type="submission" date="2025-08" db="UniProtKB">
        <authorList>
            <consortium name="Ensembl"/>
        </authorList>
    </citation>
    <scope>IDENTIFICATION</scope>
</reference>
<accession>A0A8C9SXS6</accession>
<evidence type="ECO:0000256" key="5">
    <source>
        <dbReference type="ARBA" id="ARBA00022833"/>
    </source>
</evidence>